<protein>
    <recommendedName>
        <fullName evidence="4">Flagellar hook-associated protein 1</fullName>
    </recommendedName>
</protein>
<comment type="subcellular location">
    <subcellularLocation>
        <location evidence="1">Bacterial flagellum</location>
    </subcellularLocation>
    <subcellularLocation>
        <location evidence="2">Secreted</location>
    </subcellularLocation>
</comment>
<dbReference type="PANTHER" id="PTHR30033:SF1">
    <property type="entry name" value="FLAGELLAR HOOK-ASSOCIATED PROTEIN 1"/>
    <property type="match status" value="1"/>
</dbReference>
<dbReference type="AlphaFoldDB" id="Q07SF9"/>
<sequence length="490" mass="50582">MTLTVALNSARSSLMATGTQASAVSRNIAGADQDGYSRKNALLATMPGSGIYVSGIQRATSAGLFNNVLKAVSTSAQQDTIFNGLQKIAAATVDDPELDQSPTAQLAKLKTALQQYATAPDNVTLAQAAVTAAKGVAASLNDATKTVQAVRADADSDLSTSVTTINQLLAQFETVNTTIVKGTMAKADVTDYLDLRDSILSKLSQEVGVTVATRANNDMVVYTDSGVTLFERSARSVTFVPTNGYSAATVGNAVYIDGVPVIGASAVMPVHSGKIAGLAALRDDATVTYQNQLDEIARGLIETFAESDQTASSLPDVAGLFTYPGAPAIPASGTISAGLAGTIAVSASVDQSVGGNPSLLRDGGISGGAAYVYNTTGAAGFSNRLQQLVDGVATSRPFDPAALAKPDANLIDFAGSSVSWLESQRKTASEQSTYSQTLLERSAEALSNVNGVNMEDEMSFMLQVERTFSASSKLIATVDAMLKELLAAVR</sequence>
<dbReference type="eggNOG" id="COG1256">
    <property type="taxonomic scope" value="Bacteria"/>
</dbReference>
<evidence type="ECO:0000256" key="2">
    <source>
        <dbReference type="ARBA" id="ARBA00004613"/>
    </source>
</evidence>
<dbReference type="GO" id="GO:0044780">
    <property type="term" value="P:bacterial-type flagellum assembly"/>
    <property type="evidence" value="ECO:0007669"/>
    <property type="project" value="InterPro"/>
</dbReference>
<keyword evidence="9" id="KW-0282">Flagellum</keyword>
<organism evidence="9">
    <name type="scientific">Rhodopseudomonas palustris (strain BisA53)</name>
    <dbReference type="NCBI Taxonomy" id="316055"/>
    <lineage>
        <taxon>Bacteria</taxon>
        <taxon>Pseudomonadati</taxon>
        <taxon>Pseudomonadota</taxon>
        <taxon>Alphaproteobacteria</taxon>
        <taxon>Hyphomicrobiales</taxon>
        <taxon>Nitrobacteraceae</taxon>
        <taxon>Rhodopseudomonas</taxon>
    </lineage>
</organism>
<feature type="domain" description="Flagellar hook-associated protein FlgK helical" evidence="8">
    <location>
        <begin position="103"/>
        <end position="310"/>
    </location>
</feature>
<evidence type="ECO:0000313" key="9">
    <source>
        <dbReference type="EMBL" id="ABJ05125.1"/>
    </source>
</evidence>
<dbReference type="GO" id="GO:0005198">
    <property type="term" value="F:structural molecule activity"/>
    <property type="evidence" value="ECO:0007669"/>
    <property type="project" value="InterPro"/>
</dbReference>
<evidence type="ECO:0000259" key="8">
    <source>
        <dbReference type="Pfam" id="PF22638"/>
    </source>
</evidence>
<keyword evidence="6" id="KW-0975">Bacterial flagellum</keyword>
<dbReference type="GO" id="GO:0009424">
    <property type="term" value="C:bacterial-type flagellum hook"/>
    <property type="evidence" value="ECO:0007669"/>
    <property type="project" value="InterPro"/>
</dbReference>
<accession>Q07SF9</accession>
<dbReference type="InterPro" id="IPR010930">
    <property type="entry name" value="Flg_bb/hook_C_dom"/>
</dbReference>
<evidence type="ECO:0000259" key="7">
    <source>
        <dbReference type="Pfam" id="PF06429"/>
    </source>
</evidence>
<evidence type="ECO:0000256" key="6">
    <source>
        <dbReference type="ARBA" id="ARBA00023143"/>
    </source>
</evidence>
<dbReference type="SUPFAM" id="SSF64518">
    <property type="entry name" value="Phase 1 flagellin"/>
    <property type="match status" value="1"/>
</dbReference>
<feature type="domain" description="Flagellar basal-body/hook protein C-terminal" evidence="7">
    <location>
        <begin position="451"/>
        <end position="486"/>
    </location>
</feature>
<dbReference type="InterPro" id="IPR053927">
    <property type="entry name" value="FlgK_helical"/>
</dbReference>
<dbReference type="HOGENOM" id="CLU_012762_3_2_5"/>
<keyword evidence="9" id="KW-0966">Cell projection</keyword>
<dbReference type="KEGG" id="rpe:RPE_1173"/>
<dbReference type="OrthoDB" id="7181295at2"/>
<dbReference type="PANTHER" id="PTHR30033">
    <property type="entry name" value="FLAGELLAR HOOK-ASSOCIATED PROTEIN 1"/>
    <property type="match status" value="1"/>
</dbReference>
<proteinExistence type="inferred from homology"/>
<evidence type="ECO:0000256" key="3">
    <source>
        <dbReference type="ARBA" id="ARBA00009677"/>
    </source>
</evidence>
<dbReference type="EMBL" id="CP000463">
    <property type="protein sequence ID" value="ABJ05125.1"/>
    <property type="molecule type" value="Genomic_DNA"/>
</dbReference>
<dbReference type="Pfam" id="PF22638">
    <property type="entry name" value="FlgK_D1"/>
    <property type="match status" value="1"/>
</dbReference>
<keyword evidence="5" id="KW-0964">Secreted</keyword>
<keyword evidence="9" id="KW-0969">Cilium</keyword>
<dbReference type="STRING" id="316055.RPE_1173"/>
<name>Q07SF9_RHOP5</name>
<dbReference type="GO" id="GO:0005576">
    <property type="term" value="C:extracellular region"/>
    <property type="evidence" value="ECO:0007669"/>
    <property type="project" value="UniProtKB-SubCell"/>
</dbReference>
<evidence type="ECO:0000256" key="5">
    <source>
        <dbReference type="ARBA" id="ARBA00022525"/>
    </source>
</evidence>
<evidence type="ECO:0000256" key="1">
    <source>
        <dbReference type="ARBA" id="ARBA00004365"/>
    </source>
</evidence>
<comment type="similarity">
    <text evidence="3">Belongs to the flagella basal body rod proteins family.</text>
</comment>
<dbReference type="Pfam" id="PF06429">
    <property type="entry name" value="Flg_bbr_C"/>
    <property type="match status" value="1"/>
</dbReference>
<reference evidence="9" key="1">
    <citation type="submission" date="2006-09" db="EMBL/GenBank/DDBJ databases">
        <title>Complete sequence of Rhodopseudomonas palustris BisA53.</title>
        <authorList>
            <consortium name="US DOE Joint Genome Institute"/>
            <person name="Copeland A."/>
            <person name="Lucas S."/>
            <person name="Lapidus A."/>
            <person name="Barry K."/>
            <person name="Detter J.C."/>
            <person name="Glavina del Rio T."/>
            <person name="Hammon N."/>
            <person name="Israni S."/>
            <person name="Dalin E."/>
            <person name="Tice H."/>
            <person name="Pitluck S."/>
            <person name="Chain P."/>
            <person name="Malfatti S."/>
            <person name="Shin M."/>
            <person name="Vergez L."/>
            <person name="Schmutz J."/>
            <person name="Larimer F."/>
            <person name="Land M."/>
            <person name="Hauser L."/>
            <person name="Pelletier D.A."/>
            <person name="Kyrpides N."/>
            <person name="Kim E."/>
            <person name="Harwood C.S."/>
            <person name="Oda Y."/>
            <person name="Richardson P."/>
        </authorList>
    </citation>
    <scope>NUCLEOTIDE SEQUENCE [LARGE SCALE GENOMIC DNA]</scope>
    <source>
        <strain evidence="9">BisA53</strain>
    </source>
</reference>
<gene>
    <name evidence="9" type="ordered locus">RPE_1173</name>
</gene>
<dbReference type="InterPro" id="IPR002371">
    <property type="entry name" value="FlgK"/>
</dbReference>
<evidence type="ECO:0000256" key="4">
    <source>
        <dbReference type="ARBA" id="ARBA00016244"/>
    </source>
</evidence>
<dbReference type="NCBIfam" id="TIGR02492">
    <property type="entry name" value="flgK_ends"/>
    <property type="match status" value="1"/>
</dbReference>